<proteinExistence type="predicted"/>
<dbReference type="Pfam" id="PF01522">
    <property type="entry name" value="Polysacc_deac_1"/>
    <property type="match status" value="1"/>
</dbReference>
<evidence type="ECO:0000256" key="10">
    <source>
        <dbReference type="ARBA" id="ARBA00048494"/>
    </source>
</evidence>
<evidence type="ECO:0000256" key="1">
    <source>
        <dbReference type="ARBA" id="ARBA00001941"/>
    </source>
</evidence>
<evidence type="ECO:0000256" key="11">
    <source>
        <dbReference type="SAM" id="MobiDB-lite"/>
    </source>
</evidence>
<keyword evidence="3" id="KW-0325">Glycoprotein</keyword>
<dbReference type="STRING" id="764103.G7EAH6"/>
<keyword evidence="12" id="KW-1133">Transmembrane helix</keyword>
<comment type="caution">
    <text evidence="14">The sequence shown here is derived from an EMBL/GenBank/DDBJ whole genome shotgun (WGS) entry which is preliminary data.</text>
</comment>
<dbReference type="SUPFAM" id="SSF88713">
    <property type="entry name" value="Glycoside hydrolase/deacetylase"/>
    <property type="match status" value="1"/>
</dbReference>
<comment type="subcellular location">
    <subcellularLocation>
        <location evidence="2">Cell membrane</location>
        <topology evidence="2">Lipid-anchor</topology>
        <topology evidence="2">GPI-anchor</topology>
    </subcellularLocation>
</comment>
<evidence type="ECO:0000256" key="9">
    <source>
        <dbReference type="ARBA" id="ARBA00024056"/>
    </source>
</evidence>
<feature type="transmembrane region" description="Helical" evidence="12">
    <location>
        <begin position="1250"/>
        <end position="1273"/>
    </location>
</feature>
<dbReference type="InterPro" id="IPR011990">
    <property type="entry name" value="TPR-like_helical_dom_sf"/>
</dbReference>
<dbReference type="InterPro" id="IPR050248">
    <property type="entry name" value="Polysacc_deacetylase_ArnD"/>
</dbReference>
<feature type="compositionally biased region" description="Polar residues" evidence="11">
    <location>
        <begin position="1338"/>
        <end position="1347"/>
    </location>
</feature>
<organism evidence="14 15">
    <name type="scientific">Mixia osmundae (strain CBS 9802 / IAM 14324 / JCM 22182 / KY 12970)</name>
    <dbReference type="NCBI Taxonomy" id="764103"/>
    <lineage>
        <taxon>Eukaryota</taxon>
        <taxon>Fungi</taxon>
        <taxon>Dikarya</taxon>
        <taxon>Basidiomycota</taxon>
        <taxon>Pucciniomycotina</taxon>
        <taxon>Mixiomycetes</taxon>
        <taxon>Mixiales</taxon>
        <taxon>Mixiaceae</taxon>
        <taxon>Mixia</taxon>
    </lineage>
</organism>
<evidence type="ECO:0000256" key="8">
    <source>
        <dbReference type="ARBA" id="ARBA00023326"/>
    </source>
</evidence>
<comment type="cofactor">
    <cofactor evidence="1">
        <name>Co(2+)</name>
        <dbReference type="ChEBI" id="CHEBI:48828"/>
    </cofactor>
</comment>
<dbReference type="GO" id="GO:0004099">
    <property type="term" value="F:chitin deacetylase activity"/>
    <property type="evidence" value="ECO:0007669"/>
    <property type="project" value="UniProtKB-EC"/>
</dbReference>
<dbReference type="PANTHER" id="PTHR10587:SF135">
    <property type="entry name" value="CHITIN DEACETYLASE 3"/>
    <property type="match status" value="1"/>
</dbReference>
<protein>
    <recommendedName>
        <fullName evidence="9">chitin deacetylase</fullName>
        <ecNumber evidence="9">3.5.1.41</ecNumber>
    </recommendedName>
</protein>
<dbReference type="Gene3D" id="3.20.20.370">
    <property type="entry name" value="Glycoside hydrolase/deacetylase"/>
    <property type="match status" value="1"/>
</dbReference>
<sequence>MAKERAARLLRQAYADFATVCPACTCKELHARRLSLIQSRQTLAASDRRPFLVDKRRMAYSTQPSISPYLATDIFEEHTSEYGSREHVAADSTDLAEAARSRLIQSILNQPYETANETRRKTLASGQSISPDEIFERTAMQRLELGDLHGFLNWFEHAPPFADTVPGPDDPAELVTIALMRDSITVRKHTRAAKFLAAAQRFVTAATSERKPTEQAATLSRALVIAFGTLAARKGFVTTTGHLVLDWCSRQRATPELAQLPVDMVHEAQLTVAQSDASLRRQTDEFLHKAVNLYLRRRSSAGFEEGLETLHRARKVPDFSPKGLPNITFGTYSHMLLVLKDQNAIAQCRSLMLLDHPQEASDSARQARIATRAKHDEWSARRQAETATELASALASHSASRACKALAACLHFAVKTIPASRVAAVHQLVDQLRKTKGNEAAEEALKPLVRDLRAAQHLRKLDLHWAGLMYHYIQSNQPELALLLFERKFVPGDLPQGTLNQLLDPVRPQAEAAASSLSLFFDPSTKIFASRQTMTVLSQAMLMLTDSLSDLREAYAAFLVTSYGVGGSPASTMPVSKPTAPSYLVYLRHFARLSAQPEELLGILDDMRQHQTQPTTEIFNVLVGYFAREGDSHSVSLILHAMELAEAKILRLGKPVEALRLPEAIEFNYTRRLQSLLSDGYFVPAVDDATYTTILRGLAGAANTVWFPAWRLEAAKLVIARLQVRQPDQVSRDPPRSGRDFTASRLAHAMKLTAYMAKRLERRNNPSMRSTFALQDGTALSARERTDKTPLCYQAKTSTRAIAMASRSLVFVLCALSTALPAVVAHAHAANGLPRLAARSAEQVEKIERLFRRQSAAGTPSTIVGLQSDYPPMDVFGPAPQQAWIDAYNVAKAAGLIPDIPPTTNNQGTITYPASVANPQSDVICSWTQNKCFAHDDIHNAPDGMVGISFDDGPQLPSPTLYNFLSQQGQKATHFYIGSRIIENPTIFTQALNNGDEIAVHTWAHPALTSMTDMQLLGEFGWCMQAIYDMSGKIPRLSRPPYGDIDNRVRAIANQVFGLTNVIWNQDTLDWTLTDASAPGTATPGRGPQTDAGLVGELSGFYAGAKSPGLIILEHELSTRTVAGFINTYPQLKAAGWDPRSISDLFGTPWYQNANNDEDVAMSMPIAVGGNHLAYNATTSVAAPSTTSSSSVSTTSAPSTTMAAPLTTSINSAASAAAESSAVAVAAGGSLSHSDTSTTKKSAMSLSTGAIIGIAIGGAVLFILLCSCCWFCCCHTRKPTQARYREAWQPTQEISQLPVNTAPYRARAQNPRTQQHVTRGAYVPAATGRPSREMAPSRSPQKPSRTRATGDLGVSHPSRAYEASTDDYPAQPLYPSYHYQYDPRGSYTSDTDLSFQADSRDASTHDLLSTSRYHRRNNS</sequence>
<dbReference type="HOGENOM" id="CLU_253184_0_0_1"/>
<evidence type="ECO:0000256" key="5">
    <source>
        <dbReference type="ARBA" id="ARBA00023277"/>
    </source>
</evidence>
<keyword evidence="4" id="KW-0146">Chitin degradation</keyword>
<dbReference type="PANTHER" id="PTHR10587">
    <property type="entry name" value="GLYCOSYL TRANSFERASE-RELATED"/>
    <property type="match status" value="1"/>
</dbReference>
<reference evidence="14 15" key="1">
    <citation type="journal article" date="2011" name="J. Gen. Appl. Microbiol.">
        <title>Draft genome sequencing of the enigmatic basidiomycete Mixia osmundae.</title>
        <authorList>
            <person name="Nishida H."/>
            <person name="Nagatsuka Y."/>
            <person name="Sugiyama J."/>
        </authorList>
    </citation>
    <scope>NUCLEOTIDE SEQUENCE [LARGE SCALE GENOMIC DNA]</scope>
    <source>
        <strain evidence="15">CBS 9802 / IAM 14324 / JCM 22182 / KY 12970</strain>
    </source>
</reference>
<dbReference type="GO" id="GO:0098552">
    <property type="term" value="C:side of membrane"/>
    <property type="evidence" value="ECO:0007669"/>
    <property type="project" value="UniProtKB-KW"/>
</dbReference>
<reference evidence="14 15" key="2">
    <citation type="journal article" date="2012" name="Open Biol.">
        <title>Characteristics of nucleosomes and linker DNA regions on the genome of the basidiomycete Mixia osmundae revealed by mono- and dinucleosome mapping.</title>
        <authorList>
            <person name="Nishida H."/>
            <person name="Kondo S."/>
            <person name="Matsumoto T."/>
            <person name="Suzuki Y."/>
            <person name="Yoshikawa H."/>
            <person name="Taylor T.D."/>
            <person name="Sugiyama J."/>
        </authorList>
    </citation>
    <scope>NUCLEOTIDE SEQUENCE [LARGE SCALE GENOMIC DNA]</scope>
    <source>
        <strain evidence="15">CBS 9802 / IAM 14324 / JCM 22182 / KY 12970</strain>
    </source>
</reference>
<evidence type="ECO:0000313" key="15">
    <source>
        <dbReference type="Proteomes" id="UP000009131"/>
    </source>
</evidence>
<dbReference type="eggNOG" id="ENOG502QZU8">
    <property type="taxonomic scope" value="Eukaryota"/>
</dbReference>
<evidence type="ECO:0000256" key="7">
    <source>
        <dbReference type="ARBA" id="ARBA00023288"/>
    </source>
</evidence>
<evidence type="ECO:0000256" key="12">
    <source>
        <dbReference type="SAM" id="Phobius"/>
    </source>
</evidence>
<dbReference type="EC" id="3.5.1.41" evidence="9"/>
<dbReference type="InterPro" id="IPR002509">
    <property type="entry name" value="NODB_dom"/>
</dbReference>
<dbReference type="GO" id="GO:0005886">
    <property type="term" value="C:plasma membrane"/>
    <property type="evidence" value="ECO:0007669"/>
    <property type="project" value="UniProtKB-SubCell"/>
</dbReference>
<dbReference type="Gene3D" id="1.25.40.10">
    <property type="entry name" value="Tetratricopeptide repeat domain"/>
    <property type="match status" value="1"/>
</dbReference>
<feature type="domain" description="NodB homology" evidence="13">
    <location>
        <begin position="944"/>
        <end position="1140"/>
    </location>
</feature>
<dbReference type="RefSeq" id="XP_014570949.1">
    <property type="nucleotide sequence ID" value="XM_014715463.1"/>
</dbReference>
<dbReference type="EMBL" id="BABT02000240">
    <property type="protein sequence ID" value="GAA99836.1"/>
    <property type="molecule type" value="Genomic_DNA"/>
</dbReference>
<dbReference type="Proteomes" id="UP000009131">
    <property type="component" value="Unassembled WGS sequence"/>
</dbReference>
<keyword evidence="6" id="KW-0170">Cobalt</keyword>
<dbReference type="GO" id="GO:0000272">
    <property type="term" value="P:polysaccharide catabolic process"/>
    <property type="evidence" value="ECO:0007669"/>
    <property type="project" value="UniProtKB-KW"/>
</dbReference>
<dbReference type="PROSITE" id="PS51677">
    <property type="entry name" value="NODB"/>
    <property type="match status" value="1"/>
</dbReference>
<dbReference type="GO" id="GO:0009272">
    <property type="term" value="P:fungal-type cell wall biogenesis"/>
    <property type="evidence" value="ECO:0007669"/>
    <property type="project" value="UniProtKB-ARBA"/>
</dbReference>
<keyword evidence="3" id="KW-0336">GPI-anchor</keyword>
<keyword evidence="15" id="KW-1185">Reference proteome</keyword>
<evidence type="ECO:0000256" key="6">
    <source>
        <dbReference type="ARBA" id="ARBA00023285"/>
    </source>
</evidence>
<name>G7EAH6_MIXOS</name>
<dbReference type="GO" id="GO:0006032">
    <property type="term" value="P:chitin catabolic process"/>
    <property type="evidence" value="ECO:0007669"/>
    <property type="project" value="UniProtKB-KW"/>
</dbReference>
<dbReference type="InterPro" id="IPR011330">
    <property type="entry name" value="Glyco_hydro/deAcase_b/a-brl"/>
</dbReference>
<dbReference type="InParanoid" id="G7EAH6"/>
<gene>
    <name evidence="14" type="primary">Mo06539</name>
    <name evidence="14" type="ORF">E5Q_06539</name>
</gene>
<keyword evidence="12" id="KW-0812">Transmembrane</keyword>
<evidence type="ECO:0000259" key="13">
    <source>
        <dbReference type="PROSITE" id="PS51677"/>
    </source>
</evidence>
<dbReference type="OrthoDB" id="2125469at2759"/>
<accession>G7EAH6</accession>
<feature type="compositionally biased region" description="Polar residues" evidence="11">
    <location>
        <begin position="1386"/>
        <end position="1397"/>
    </location>
</feature>
<feature type="region of interest" description="Disordered" evidence="11">
    <location>
        <begin position="1306"/>
        <end position="1419"/>
    </location>
</feature>
<evidence type="ECO:0000256" key="4">
    <source>
        <dbReference type="ARBA" id="ARBA00023024"/>
    </source>
</evidence>
<keyword evidence="5" id="KW-0119">Carbohydrate metabolism</keyword>
<keyword evidence="8" id="KW-0624">Polysaccharide degradation</keyword>
<evidence type="ECO:0000256" key="3">
    <source>
        <dbReference type="ARBA" id="ARBA00022622"/>
    </source>
</evidence>
<comment type="catalytic activity">
    <reaction evidence="10">
        <text>[(1-&gt;4)-N-acetyl-beta-D-glucosaminyl](n) + n H2O = chitosan + n acetate</text>
        <dbReference type="Rhea" id="RHEA:10464"/>
        <dbReference type="Rhea" id="RHEA-COMP:9593"/>
        <dbReference type="Rhea" id="RHEA-COMP:9597"/>
        <dbReference type="ChEBI" id="CHEBI:15377"/>
        <dbReference type="ChEBI" id="CHEBI:17029"/>
        <dbReference type="ChEBI" id="CHEBI:30089"/>
        <dbReference type="ChEBI" id="CHEBI:57704"/>
        <dbReference type="EC" id="3.5.1.41"/>
    </reaction>
    <physiologicalReaction direction="left-to-right" evidence="10">
        <dbReference type="Rhea" id="RHEA:10465"/>
    </physiologicalReaction>
</comment>
<evidence type="ECO:0000313" key="14">
    <source>
        <dbReference type="EMBL" id="GAA99836.1"/>
    </source>
</evidence>
<evidence type="ECO:0000256" key="2">
    <source>
        <dbReference type="ARBA" id="ARBA00004609"/>
    </source>
</evidence>
<keyword evidence="12" id="KW-0472">Membrane</keyword>
<keyword evidence="7" id="KW-0449">Lipoprotein</keyword>